<keyword evidence="1" id="KW-1133">Transmembrane helix</keyword>
<gene>
    <name evidence="3" type="ORF">DFP79_0108</name>
</gene>
<organism evidence="3 4">
    <name type="scientific">Marinomonas balearica</name>
    <dbReference type="NCBI Taxonomy" id="491947"/>
    <lineage>
        <taxon>Bacteria</taxon>
        <taxon>Pseudomonadati</taxon>
        <taxon>Pseudomonadota</taxon>
        <taxon>Gammaproteobacteria</taxon>
        <taxon>Oceanospirillales</taxon>
        <taxon>Oceanospirillaceae</taxon>
        <taxon>Marinomonas</taxon>
    </lineage>
</organism>
<comment type="caution">
    <text evidence="3">The sequence shown here is derived from an EMBL/GenBank/DDBJ whole genome shotgun (WGS) entry which is preliminary data.</text>
</comment>
<dbReference type="RefSeq" id="WP_133501931.1">
    <property type="nucleotide sequence ID" value="NZ_SNXC01000002.1"/>
</dbReference>
<name>A0A4R6MI05_9GAMM</name>
<dbReference type="EMBL" id="SNXC01000002">
    <property type="protein sequence ID" value="TDP01207.1"/>
    <property type="molecule type" value="Genomic_DNA"/>
</dbReference>
<dbReference type="InterPro" id="IPR009936">
    <property type="entry name" value="DUF1468"/>
</dbReference>
<keyword evidence="4" id="KW-1185">Reference proteome</keyword>
<evidence type="ECO:0000313" key="4">
    <source>
        <dbReference type="Proteomes" id="UP000294656"/>
    </source>
</evidence>
<dbReference type="AlphaFoldDB" id="A0A4R6MI05"/>
<proteinExistence type="predicted"/>
<dbReference type="Pfam" id="PF07331">
    <property type="entry name" value="TctB"/>
    <property type="match status" value="1"/>
</dbReference>
<keyword evidence="1" id="KW-0812">Transmembrane</keyword>
<feature type="transmembrane region" description="Helical" evidence="1">
    <location>
        <begin position="7"/>
        <end position="28"/>
    </location>
</feature>
<evidence type="ECO:0000259" key="2">
    <source>
        <dbReference type="Pfam" id="PF07331"/>
    </source>
</evidence>
<evidence type="ECO:0000256" key="1">
    <source>
        <dbReference type="SAM" id="Phobius"/>
    </source>
</evidence>
<sequence length="142" mass="15524">MILKERLLGVGGALFGALLLLYLIPTFVTGEVTESGDPSFFPRIAGWLFLVLGGLQILFATPSEETLPSKQEMGRLVLFVGAMVLGTSLLPIVGFLPYSMGLMAVIVLMVFEKRPHWIALTIVGVPIGTWLLFEQILQRPLP</sequence>
<keyword evidence="1" id="KW-0472">Membrane</keyword>
<dbReference type="OrthoDB" id="6893601at2"/>
<feature type="transmembrane region" description="Helical" evidence="1">
    <location>
        <begin position="73"/>
        <end position="96"/>
    </location>
</feature>
<reference evidence="3 4" key="1">
    <citation type="submission" date="2019-03" db="EMBL/GenBank/DDBJ databases">
        <title>Genomic Encyclopedia of Type Strains, Phase III (KMG-III): the genomes of soil and plant-associated and newly described type strains.</title>
        <authorList>
            <person name="Whitman W."/>
        </authorList>
    </citation>
    <scope>NUCLEOTIDE SEQUENCE [LARGE SCALE GENOMIC DNA]</scope>
    <source>
        <strain evidence="3 4">CECT 7378</strain>
    </source>
</reference>
<accession>A0A4R6MI05</accession>
<evidence type="ECO:0000313" key="3">
    <source>
        <dbReference type="EMBL" id="TDP01207.1"/>
    </source>
</evidence>
<feature type="transmembrane region" description="Helical" evidence="1">
    <location>
        <begin position="116"/>
        <end position="133"/>
    </location>
</feature>
<protein>
    <submittedName>
        <fullName evidence="3">Putative tricarboxylic transport membrane protein</fullName>
    </submittedName>
</protein>
<dbReference type="Proteomes" id="UP000294656">
    <property type="component" value="Unassembled WGS sequence"/>
</dbReference>
<feature type="transmembrane region" description="Helical" evidence="1">
    <location>
        <begin position="40"/>
        <end position="61"/>
    </location>
</feature>
<feature type="domain" description="DUF1468" evidence="2">
    <location>
        <begin position="16"/>
        <end position="142"/>
    </location>
</feature>